<sequence>MNPTTPAAMAFEEFKEVLLDRRSIRKYTEQPVSVEDIREIIDCARYAPSDTNSQTWEFIAVTNKEKIKEIERLTWEQLHRRAAQAEERGLSKEGRLLVKSFGPYATAFSDAPVLIVCLATPYNSKFRERIFDPVQLVDDSVWAEEGIKSSCLAAQNLMLAAHAKGLGTCPMTGPVLLAEEQLREVLDIRPECQVNMVIALGYPSERPARLARKPVDEILTFVE</sequence>
<organism evidence="2 3">
    <name type="scientific">Paenibacillus mucilaginosus (strain KNP414)</name>
    <dbReference type="NCBI Taxonomy" id="1036673"/>
    <lineage>
        <taxon>Bacteria</taxon>
        <taxon>Bacillati</taxon>
        <taxon>Bacillota</taxon>
        <taxon>Bacilli</taxon>
        <taxon>Bacillales</taxon>
        <taxon>Paenibacillaceae</taxon>
        <taxon>Paenibacillus</taxon>
    </lineage>
</organism>
<accession>F8FNN7</accession>
<dbReference type="KEGG" id="pms:KNP414_01585"/>
<dbReference type="GO" id="GO:0016491">
    <property type="term" value="F:oxidoreductase activity"/>
    <property type="evidence" value="ECO:0007669"/>
    <property type="project" value="InterPro"/>
</dbReference>
<evidence type="ECO:0000259" key="1">
    <source>
        <dbReference type="Pfam" id="PF00881"/>
    </source>
</evidence>
<evidence type="ECO:0000313" key="3">
    <source>
        <dbReference type="Proteomes" id="UP000006620"/>
    </source>
</evidence>
<feature type="domain" description="Nitroreductase" evidence="1">
    <location>
        <begin position="20"/>
        <end position="202"/>
    </location>
</feature>
<dbReference type="HOGENOM" id="CLU_070764_7_2_9"/>
<dbReference type="InterPro" id="IPR029479">
    <property type="entry name" value="Nitroreductase"/>
</dbReference>
<dbReference type="InterPro" id="IPR050627">
    <property type="entry name" value="Nitroreductase/BluB"/>
</dbReference>
<dbReference type="PANTHER" id="PTHR23026">
    <property type="entry name" value="NADPH NITROREDUCTASE"/>
    <property type="match status" value="1"/>
</dbReference>
<evidence type="ECO:0000313" key="2">
    <source>
        <dbReference type="EMBL" id="AEI40149.1"/>
    </source>
</evidence>
<reference evidence="3" key="1">
    <citation type="submission" date="2011-06" db="EMBL/GenBank/DDBJ databases">
        <title>Complete genome sequence of Paenibacillus mucilaginosus KNP414.</title>
        <authorList>
            <person name="Wang J."/>
            <person name="Hu S."/>
            <person name="Hu X."/>
            <person name="Zhang B."/>
            <person name="Dong D."/>
            <person name="Zhang S."/>
            <person name="Zhao K."/>
            <person name="Wu D."/>
        </authorList>
    </citation>
    <scope>NUCLEOTIDE SEQUENCE [LARGE SCALE GENOMIC DNA]</scope>
    <source>
        <strain evidence="3">KNP414</strain>
    </source>
</reference>
<dbReference type="InterPro" id="IPR000415">
    <property type="entry name" value="Nitroreductase-like"/>
</dbReference>
<gene>
    <name evidence="2" type="ordered locus">KNP414_01585</name>
</gene>
<dbReference type="PATRIC" id="fig|1036673.3.peg.1400"/>
<protein>
    <submittedName>
        <fullName evidence="2">Nitroreductase</fullName>
    </submittedName>
</protein>
<dbReference type="Pfam" id="PF00881">
    <property type="entry name" value="Nitroreductase"/>
    <property type="match status" value="1"/>
</dbReference>
<dbReference type="Gene3D" id="3.40.109.10">
    <property type="entry name" value="NADH Oxidase"/>
    <property type="match status" value="1"/>
</dbReference>
<reference evidence="2 3" key="2">
    <citation type="journal article" date="2013" name="Genome Announc.">
        <title>Genome Sequence of Growth-Improving Paenibacillus mucilaginosus Strain KNP414.</title>
        <authorList>
            <person name="Lu J.J."/>
            <person name="Wang J.F."/>
            <person name="Hu X.F."/>
        </authorList>
    </citation>
    <scope>NUCLEOTIDE SEQUENCE [LARGE SCALE GENOMIC DNA]</scope>
    <source>
        <strain evidence="2 3">KNP414</strain>
    </source>
</reference>
<dbReference type="PANTHER" id="PTHR23026:SF123">
    <property type="entry name" value="NAD(P)H NITROREDUCTASE RV3131-RELATED"/>
    <property type="match status" value="1"/>
</dbReference>
<proteinExistence type="predicted"/>
<dbReference type="EMBL" id="CP002869">
    <property type="protein sequence ID" value="AEI40149.1"/>
    <property type="molecule type" value="Genomic_DNA"/>
</dbReference>
<dbReference type="SUPFAM" id="SSF55469">
    <property type="entry name" value="FMN-dependent nitroreductase-like"/>
    <property type="match status" value="1"/>
</dbReference>
<name>F8FNN7_PAEMK</name>
<dbReference type="AlphaFoldDB" id="F8FNN7"/>
<dbReference type="Proteomes" id="UP000006620">
    <property type="component" value="Chromosome"/>
</dbReference>